<protein>
    <recommendedName>
        <fullName evidence="6">Pyridoxal kinase</fullName>
        <ecNumber evidence="5">2.7.1.35</ecNumber>
    </recommendedName>
    <alternativeName>
        <fullName evidence="11">Pyridoxine kinase</fullName>
    </alternativeName>
</protein>
<dbReference type="OrthoDB" id="2104723at2759"/>
<comment type="pathway">
    <text evidence="1">Cofactor metabolism; pyridoxal 5'-phosphate salvage; pyridoxamine 5'-phosphate from pyridoxamine: step 1/1.</text>
</comment>
<accession>A0A7M5XLZ3</accession>
<reference evidence="16" key="1">
    <citation type="submission" date="2021-01" db="UniProtKB">
        <authorList>
            <consortium name="EnsemblMetazoa"/>
        </authorList>
    </citation>
    <scope>IDENTIFICATION</scope>
</reference>
<comment type="catalytic activity">
    <reaction evidence="12">
        <text>pyridoxamine + ATP = pyridoxamine 5'-phosphate + ADP + H(+)</text>
        <dbReference type="Rhea" id="RHEA:25104"/>
        <dbReference type="ChEBI" id="CHEBI:15378"/>
        <dbReference type="ChEBI" id="CHEBI:30616"/>
        <dbReference type="ChEBI" id="CHEBI:57761"/>
        <dbReference type="ChEBI" id="CHEBI:58451"/>
        <dbReference type="ChEBI" id="CHEBI:456216"/>
        <dbReference type="EC" id="2.7.1.35"/>
    </reaction>
    <physiologicalReaction direction="left-to-right" evidence="12">
        <dbReference type="Rhea" id="RHEA:25105"/>
    </physiologicalReaction>
</comment>
<evidence type="ECO:0000256" key="7">
    <source>
        <dbReference type="ARBA" id="ARBA00022679"/>
    </source>
</evidence>
<dbReference type="InterPro" id="IPR029056">
    <property type="entry name" value="Ribokinase-like"/>
</dbReference>
<dbReference type="GO" id="GO:0009443">
    <property type="term" value="P:pyridoxal 5'-phosphate salvage"/>
    <property type="evidence" value="ECO:0007669"/>
    <property type="project" value="InterPro"/>
</dbReference>
<dbReference type="EnsemblMetazoa" id="CLYHEMT026093.1">
    <property type="protein sequence ID" value="CLYHEMP026093.1"/>
    <property type="gene ID" value="CLYHEMG026093"/>
</dbReference>
<evidence type="ECO:0000256" key="14">
    <source>
        <dbReference type="ARBA" id="ARBA00048524"/>
    </source>
</evidence>
<dbReference type="GO" id="GO:0005829">
    <property type="term" value="C:cytosol"/>
    <property type="evidence" value="ECO:0007669"/>
    <property type="project" value="TreeGrafter"/>
</dbReference>
<dbReference type="PANTHER" id="PTHR10534:SF2">
    <property type="entry name" value="PYRIDOXAL KINASE"/>
    <property type="match status" value="1"/>
</dbReference>
<comment type="pathway">
    <text evidence="3">Cofactor metabolism; pyridoxal 5'-phosphate salvage; pyridoxal 5'-phosphate from pyridoxal: step 1/1.</text>
</comment>
<dbReference type="GO" id="GO:0008478">
    <property type="term" value="F:pyridoxal kinase activity"/>
    <property type="evidence" value="ECO:0007669"/>
    <property type="project" value="UniProtKB-EC"/>
</dbReference>
<organism evidence="16 17">
    <name type="scientific">Clytia hemisphaerica</name>
    <dbReference type="NCBI Taxonomy" id="252671"/>
    <lineage>
        <taxon>Eukaryota</taxon>
        <taxon>Metazoa</taxon>
        <taxon>Cnidaria</taxon>
        <taxon>Hydrozoa</taxon>
        <taxon>Hydroidolina</taxon>
        <taxon>Leptothecata</taxon>
        <taxon>Obeliida</taxon>
        <taxon>Clytiidae</taxon>
        <taxon>Clytia</taxon>
    </lineage>
</organism>
<dbReference type="AlphaFoldDB" id="A0A7M5XLZ3"/>
<name>A0A7M5XLZ3_9CNID</name>
<evidence type="ECO:0000256" key="9">
    <source>
        <dbReference type="ARBA" id="ARBA00022777"/>
    </source>
</evidence>
<sequence>MGDDGKFYVPQELLPIYRDEVVPFADVLTPNQFEAELLTGMKIKNEEDAFQAMKALHVKGPETVVLTSTHFENKPNLVLMASNKNDLKQYIKLQIPRLDAVFTGTGDLFASMLLAWSHNHPNDLKVGHS</sequence>
<dbReference type="PANTHER" id="PTHR10534">
    <property type="entry name" value="PYRIDOXAL KINASE"/>
    <property type="match status" value="1"/>
</dbReference>
<evidence type="ECO:0000256" key="11">
    <source>
        <dbReference type="ARBA" id="ARBA00032808"/>
    </source>
</evidence>
<comment type="pathway">
    <text evidence="2">Cofactor metabolism; pyridoxal 5'-phosphate salvage; pyridoxine 5'-phosphate from pyridoxine: step 1/1.</text>
</comment>
<comment type="catalytic activity">
    <reaction evidence="13">
        <text>pyridoxal + ATP = pyridoxal 5'-phosphate + ADP + H(+)</text>
        <dbReference type="Rhea" id="RHEA:10224"/>
        <dbReference type="ChEBI" id="CHEBI:15378"/>
        <dbReference type="ChEBI" id="CHEBI:17310"/>
        <dbReference type="ChEBI" id="CHEBI:30616"/>
        <dbReference type="ChEBI" id="CHEBI:456216"/>
        <dbReference type="ChEBI" id="CHEBI:597326"/>
        <dbReference type="EC" id="2.7.1.35"/>
    </reaction>
    <physiologicalReaction direction="left-to-right" evidence="13">
        <dbReference type="Rhea" id="RHEA:10225"/>
    </physiologicalReaction>
</comment>
<dbReference type="Pfam" id="PF08543">
    <property type="entry name" value="Phos_pyr_kin"/>
    <property type="match status" value="1"/>
</dbReference>
<dbReference type="SUPFAM" id="SSF53613">
    <property type="entry name" value="Ribokinase-like"/>
    <property type="match status" value="1"/>
</dbReference>
<keyword evidence="8" id="KW-0547">Nucleotide-binding</keyword>
<keyword evidence="9" id="KW-0418">Kinase</keyword>
<dbReference type="UniPathway" id="UPA01068">
    <property type="reaction ID" value="UER00298"/>
</dbReference>
<dbReference type="InterPro" id="IPR013749">
    <property type="entry name" value="PM/HMP-P_kinase-1"/>
</dbReference>
<feature type="domain" description="Pyridoxamine kinase/Phosphomethylpyrimidine kinase" evidence="15">
    <location>
        <begin position="10"/>
        <end position="115"/>
    </location>
</feature>
<evidence type="ECO:0000256" key="5">
    <source>
        <dbReference type="ARBA" id="ARBA00012104"/>
    </source>
</evidence>
<dbReference type="Gene3D" id="3.40.1190.20">
    <property type="match status" value="1"/>
</dbReference>
<evidence type="ECO:0000256" key="8">
    <source>
        <dbReference type="ARBA" id="ARBA00022741"/>
    </source>
</evidence>
<evidence type="ECO:0000256" key="2">
    <source>
        <dbReference type="ARBA" id="ARBA00004835"/>
    </source>
</evidence>
<dbReference type="InterPro" id="IPR004625">
    <property type="entry name" value="PyrdxlKinase"/>
</dbReference>
<evidence type="ECO:0000256" key="1">
    <source>
        <dbReference type="ARBA" id="ARBA00004750"/>
    </source>
</evidence>
<dbReference type="EC" id="2.7.1.35" evidence="5"/>
<keyword evidence="7" id="KW-0808">Transferase</keyword>
<dbReference type="Proteomes" id="UP000594262">
    <property type="component" value="Unplaced"/>
</dbReference>
<evidence type="ECO:0000313" key="17">
    <source>
        <dbReference type="Proteomes" id="UP000594262"/>
    </source>
</evidence>
<keyword evidence="10" id="KW-0067">ATP-binding</keyword>
<evidence type="ECO:0000256" key="4">
    <source>
        <dbReference type="ARBA" id="ARBA00008805"/>
    </source>
</evidence>
<evidence type="ECO:0000256" key="13">
    <source>
        <dbReference type="ARBA" id="ARBA00047377"/>
    </source>
</evidence>
<keyword evidence="17" id="KW-1185">Reference proteome</keyword>
<comment type="similarity">
    <text evidence="4">Belongs to the pyridoxine kinase family.</text>
</comment>
<evidence type="ECO:0000256" key="3">
    <source>
        <dbReference type="ARBA" id="ARBA00005210"/>
    </source>
</evidence>
<evidence type="ECO:0000313" key="16">
    <source>
        <dbReference type="EnsemblMetazoa" id="CLYHEMP026093.1"/>
    </source>
</evidence>
<comment type="catalytic activity">
    <reaction evidence="14">
        <text>pyridoxine + ATP = pyridoxine 5'-phosphate + ADP + H(+)</text>
        <dbReference type="Rhea" id="RHEA:25108"/>
        <dbReference type="ChEBI" id="CHEBI:15378"/>
        <dbReference type="ChEBI" id="CHEBI:16709"/>
        <dbReference type="ChEBI" id="CHEBI:30616"/>
        <dbReference type="ChEBI" id="CHEBI:58589"/>
        <dbReference type="ChEBI" id="CHEBI:456216"/>
        <dbReference type="EC" id="2.7.1.35"/>
    </reaction>
    <physiologicalReaction direction="left-to-right" evidence="14">
        <dbReference type="Rhea" id="RHEA:25109"/>
    </physiologicalReaction>
</comment>
<evidence type="ECO:0000256" key="6">
    <source>
        <dbReference type="ARBA" id="ARBA00018134"/>
    </source>
</evidence>
<evidence type="ECO:0000256" key="10">
    <source>
        <dbReference type="ARBA" id="ARBA00022840"/>
    </source>
</evidence>
<proteinExistence type="inferred from homology"/>
<dbReference type="GO" id="GO:0005524">
    <property type="term" value="F:ATP binding"/>
    <property type="evidence" value="ECO:0007669"/>
    <property type="project" value="UniProtKB-KW"/>
</dbReference>
<evidence type="ECO:0000259" key="15">
    <source>
        <dbReference type="Pfam" id="PF08543"/>
    </source>
</evidence>
<evidence type="ECO:0000256" key="12">
    <source>
        <dbReference type="ARBA" id="ARBA00047310"/>
    </source>
</evidence>